<sequence length="91" mass="10640">MRNKDKDMALRDVFYGIAEFSEDVLLAPLDALRALELESWFAANILNWIFMAVLAVALTYWMLQLKKFNDNNEEDRSSTSHSYLGDEQKYQ</sequence>
<evidence type="ECO:0000313" key="3">
    <source>
        <dbReference type="EMBL" id="GER58741.1"/>
    </source>
</evidence>
<dbReference type="Proteomes" id="UP000326509">
    <property type="component" value="Unassembled WGS sequence"/>
</dbReference>
<keyword evidence="2" id="KW-0472">Membrane</keyword>
<evidence type="ECO:0000256" key="1">
    <source>
        <dbReference type="SAM" id="MobiDB-lite"/>
    </source>
</evidence>
<evidence type="ECO:0000256" key="2">
    <source>
        <dbReference type="SAM" id="Phobius"/>
    </source>
</evidence>
<feature type="transmembrane region" description="Helical" evidence="2">
    <location>
        <begin position="45"/>
        <end position="63"/>
    </location>
</feature>
<protein>
    <recommendedName>
        <fullName evidence="5">Uracil phosphoribosyltransferase</fullName>
    </recommendedName>
</protein>
<dbReference type="InterPro" id="IPR045922">
    <property type="entry name" value="DUF6341"/>
</dbReference>
<keyword evidence="2" id="KW-1133">Transmembrane helix</keyword>
<evidence type="ECO:0000313" key="4">
    <source>
        <dbReference type="Proteomes" id="UP000326509"/>
    </source>
</evidence>
<accession>A0A5J4IYW6</accession>
<keyword evidence="4" id="KW-1185">Reference proteome</keyword>
<comment type="caution">
    <text evidence="3">The sequence shown here is derived from an EMBL/GenBank/DDBJ whole genome shotgun (WGS) entry which is preliminary data.</text>
</comment>
<proteinExistence type="predicted"/>
<dbReference type="EMBL" id="BKCG01000001">
    <property type="protein sequence ID" value="GER58741.1"/>
    <property type="molecule type" value="Genomic_DNA"/>
</dbReference>
<dbReference type="Pfam" id="PF19868">
    <property type="entry name" value="DUF6341"/>
    <property type="match status" value="1"/>
</dbReference>
<dbReference type="AlphaFoldDB" id="A0A5J4IYW6"/>
<gene>
    <name evidence="3" type="ORF">ULMA_08490</name>
</gene>
<organism evidence="3 4">
    <name type="scientific">Patiriisocius marinus</name>
    <dbReference type="NCBI Taxonomy" id="1397112"/>
    <lineage>
        <taxon>Bacteria</taxon>
        <taxon>Pseudomonadati</taxon>
        <taxon>Bacteroidota</taxon>
        <taxon>Flavobacteriia</taxon>
        <taxon>Flavobacteriales</taxon>
        <taxon>Flavobacteriaceae</taxon>
        <taxon>Patiriisocius</taxon>
    </lineage>
</organism>
<reference evidence="3 4" key="1">
    <citation type="submission" date="2019-08" db="EMBL/GenBank/DDBJ databases">
        <title>Draft genome sequence of Ulvibacter marinus type strain NBRC 109484.</title>
        <authorList>
            <person name="Kawano K."/>
            <person name="Ushijima N."/>
            <person name="Kihara M."/>
            <person name="Itoh H."/>
        </authorList>
    </citation>
    <scope>NUCLEOTIDE SEQUENCE [LARGE SCALE GENOMIC DNA]</scope>
    <source>
        <strain evidence="3 4">NBRC 109484</strain>
    </source>
</reference>
<keyword evidence="2" id="KW-0812">Transmembrane</keyword>
<evidence type="ECO:0008006" key="5">
    <source>
        <dbReference type="Google" id="ProtNLM"/>
    </source>
</evidence>
<feature type="region of interest" description="Disordered" evidence="1">
    <location>
        <begin position="71"/>
        <end position="91"/>
    </location>
</feature>
<name>A0A5J4IYW6_9FLAO</name>